<feature type="domain" description="Amidase" evidence="2">
    <location>
        <begin position="5"/>
        <end position="76"/>
    </location>
</feature>
<dbReference type="Proteomes" id="UP000479226">
    <property type="component" value="Unassembled WGS sequence"/>
</dbReference>
<dbReference type="PANTHER" id="PTHR11895:SF7">
    <property type="entry name" value="GLUTAMYL-TRNA(GLN) AMIDOTRANSFERASE SUBUNIT A, MITOCHONDRIAL"/>
    <property type="match status" value="1"/>
</dbReference>
<reference evidence="3 4" key="1">
    <citation type="submission" date="2020-02" db="EMBL/GenBank/DDBJ databases">
        <title>Genome sequence of the type strain DSM 27180 of Arthrobacter silviterrae.</title>
        <authorList>
            <person name="Gao J."/>
            <person name="Sun J."/>
        </authorList>
    </citation>
    <scope>NUCLEOTIDE SEQUENCE [LARGE SCALE GENOMIC DNA]</scope>
    <source>
        <strain evidence="3 4">DSM 27180</strain>
    </source>
</reference>
<name>A0ABX0DJ01_9MICC</name>
<sequence>MEPLYQRYDAFVTICSGEAPTFRAHDSRAFWRRANHFTAANVTGQPVLALPSGFGPSGLPLGMQLLGRPFGEAVILRIGHAYQRATEWHLRHPALVPHASAPPVEEPETLTEPHGEAVTALRAECLAAAGRAGLDLDRRMLAQLLDGAPYALAMADRMPRDHGYAEAPANVLTLQSP</sequence>
<accession>A0ABX0DJ01</accession>
<evidence type="ECO:0000256" key="1">
    <source>
        <dbReference type="ARBA" id="ARBA00009199"/>
    </source>
</evidence>
<comment type="similarity">
    <text evidence="1">Belongs to the amidase family.</text>
</comment>
<dbReference type="RefSeq" id="WP_165182426.1">
    <property type="nucleotide sequence ID" value="NZ_JAAKZI010000020.1"/>
</dbReference>
<comment type="caution">
    <text evidence="3">The sequence shown here is derived from an EMBL/GenBank/DDBJ whole genome shotgun (WGS) entry which is preliminary data.</text>
</comment>
<protein>
    <recommendedName>
        <fullName evidence="2">Amidase domain-containing protein</fullName>
    </recommendedName>
</protein>
<keyword evidence="4" id="KW-1185">Reference proteome</keyword>
<organism evidence="3 4">
    <name type="scientific">Arthrobacter silviterrae</name>
    <dbReference type="NCBI Taxonomy" id="2026658"/>
    <lineage>
        <taxon>Bacteria</taxon>
        <taxon>Bacillati</taxon>
        <taxon>Actinomycetota</taxon>
        <taxon>Actinomycetes</taxon>
        <taxon>Micrococcales</taxon>
        <taxon>Micrococcaceae</taxon>
        <taxon>Arthrobacter</taxon>
    </lineage>
</organism>
<dbReference type="EMBL" id="JAAKZI010000020">
    <property type="protein sequence ID" value="NGN84197.1"/>
    <property type="molecule type" value="Genomic_DNA"/>
</dbReference>
<dbReference type="PANTHER" id="PTHR11895">
    <property type="entry name" value="TRANSAMIDASE"/>
    <property type="match status" value="1"/>
</dbReference>
<proteinExistence type="inferred from homology"/>
<dbReference type="InterPro" id="IPR000120">
    <property type="entry name" value="Amidase"/>
</dbReference>
<dbReference type="InterPro" id="IPR036928">
    <property type="entry name" value="AS_sf"/>
</dbReference>
<dbReference type="SUPFAM" id="SSF75304">
    <property type="entry name" value="Amidase signature (AS) enzymes"/>
    <property type="match status" value="1"/>
</dbReference>
<dbReference type="Gene3D" id="3.90.1300.10">
    <property type="entry name" value="Amidase signature (AS) domain"/>
    <property type="match status" value="1"/>
</dbReference>
<evidence type="ECO:0000313" key="3">
    <source>
        <dbReference type="EMBL" id="NGN84197.1"/>
    </source>
</evidence>
<dbReference type="Pfam" id="PF01425">
    <property type="entry name" value="Amidase"/>
    <property type="match status" value="1"/>
</dbReference>
<gene>
    <name evidence="3" type="ORF">G6N77_12120</name>
</gene>
<dbReference type="InterPro" id="IPR023631">
    <property type="entry name" value="Amidase_dom"/>
</dbReference>
<evidence type="ECO:0000259" key="2">
    <source>
        <dbReference type="Pfam" id="PF01425"/>
    </source>
</evidence>
<evidence type="ECO:0000313" key="4">
    <source>
        <dbReference type="Proteomes" id="UP000479226"/>
    </source>
</evidence>